<dbReference type="EMBL" id="RAPQ01000014">
    <property type="protein sequence ID" value="RKD94580.1"/>
    <property type="molecule type" value="Genomic_DNA"/>
</dbReference>
<keyword evidence="2" id="KW-1185">Reference proteome</keyword>
<dbReference type="RefSeq" id="WP_120241835.1">
    <property type="nucleotide sequence ID" value="NZ_RAPQ01000014.1"/>
</dbReference>
<sequence>MGLFDLFKKQKLAHRDLEIRYELSDSNSDELKEIEIGNIHLPTGRIIASDPFFTHSIKPFSRTVHPGTYPVCIYIAEVEPEHYRVAFAKIKFRAEKATSWILAVTDDMKIDDLSSIKDGEYFGFPVDAGLACFLDEETNVRYLNKMDEFYEKNPDQNYYDDLLAQEFEKYSASHQYSRDLGDWNNHVLSGESEMNVMMFASGWGDGYYPTYWGYNDQKETVELCIDFLIDLDEEE</sequence>
<reference evidence="1 2" key="1">
    <citation type="submission" date="2018-09" db="EMBL/GenBank/DDBJ databases">
        <title>Genomic Encyclopedia of Archaeal and Bacterial Type Strains, Phase II (KMG-II): from individual species to whole genera.</title>
        <authorList>
            <person name="Goeker M."/>
        </authorList>
    </citation>
    <scope>NUCLEOTIDE SEQUENCE [LARGE SCALE GENOMIC DNA]</scope>
    <source>
        <strain evidence="1 2">DSM 21950</strain>
    </source>
</reference>
<organism evidence="1 2">
    <name type="scientific">Marinifilum flexuosum</name>
    <dbReference type="NCBI Taxonomy" id="1117708"/>
    <lineage>
        <taxon>Bacteria</taxon>
        <taxon>Pseudomonadati</taxon>
        <taxon>Bacteroidota</taxon>
        <taxon>Bacteroidia</taxon>
        <taxon>Marinilabiliales</taxon>
        <taxon>Marinifilaceae</taxon>
    </lineage>
</organism>
<evidence type="ECO:0000313" key="1">
    <source>
        <dbReference type="EMBL" id="RKD94580.1"/>
    </source>
</evidence>
<dbReference type="Proteomes" id="UP000284531">
    <property type="component" value="Unassembled WGS sequence"/>
</dbReference>
<dbReference type="AlphaFoldDB" id="A0A419WGF2"/>
<protein>
    <submittedName>
        <fullName evidence="1">Uncharacterized protein DUF4241</fullName>
    </submittedName>
</protein>
<dbReference type="Pfam" id="PF14025">
    <property type="entry name" value="DUF4241"/>
    <property type="match status" value="1"/>
</dbReference>
<dbReference type="OrthoDB" id="9789980at2"/>
<comment type="caution">
    <text evidence="1">The sequence shown here is derived from an EMBL/GenBank/DDBJ whole genome shotgun (WGS) entry which is preliminary data.</text>
</comment>
<dbReference type="InterPro" id="IPR025335">
    <property type="entry name" value="DUF4241"/>
</dbReference>
<gene>
    <name evidence="1" type="ORF">BXY64_4168</name>
</gene>
<evidence type="ECO:0000313" key="2">
    <source>
        <dbReference type="Proteomes" id="UP000284531"/>
    </source>
</evidence>
<proteinExistence type="predicted"/>
<name>A0A419WGF2_9BACT</name>
<accession>A0A419WGF2</accession>